<comment type="caution">
    <text evidence="2">The sequence shown here is derived from an EMBL/GenBank/DDBJ whole genome shotgun (WGS) entry which is preliminary data.</text>
</comment>
<protein>
    <submittedName>
        <fullName evidence="2">Uncharacterized protein</fullName>
    </submittedName>
</protein>
<gene>
    <name evidence="2" type="ORF">Tco_0988154</name>
</gene>
<sequence length="491" mass="54912">MAEPSSQNPSSPNITLKEEPDTQERLESLNPFLPADWLNSHLMKSLFPPTMRAPNQYVKYLAEFWYTAKTLEGSKIWVSTPTGKIGGEIGITTFRNALRAHYLPHSSRYVTPPSLSVVRPWFATIGYSGEIGAKGIFKNSFLPPRLIWEDIIHKMNKKSKEKVIPYLKFISLLLKYMMPEYDQENLTINSTQVFSVHNWALKANQPKGPSFADHMKDICNIDVLVESQAPKTSSKAEMKVPQGKKPGARSGLGRKQSSKHTSESKTKASKSKTGQSDKETQYSSAKEKIPSHHLPSKPVVDEMHKEAQQAAGGPTSLRAISEKGAHPQLSSGMSAFILIEPIYSASFIFTLSLHQDGMDEGTKNYAIDHIFVRTNPSVLIDKIKSARDGLKTAHTDLGTNEESRFDEITKKIKLEDLSDESEEEETKRYEDTHTTSHDGPEDTSIPYPLSPKLVQIKELMAQVHLLQSQKDELEQQKAKAEAEVASLKARP</sequence>
<proteinExistence type="predicted"/>
<evidence type="ECO:0000313" key="2">
    <source>
        <dbReference type="EMBL" id="GJT53100.1"/>
    </source>
</evidence>
<dbReference type="EMBL" id="BQNB010016557">
    <property type="protein sequence ID" value="GJT53100.1"/>
    <property type="molecule type" value="Genomic_DNA"/>
</dbReference>
<reference evidence="2" key="2">
    <citation type="submission" date="2022-01" db="EMBL/GenBank/DDBJ databases">
        <authorList>
            <person name="Yamashiro T."/>
            <person name="Shiraishi A."/>
            <person name="Satake H."/>
            <person name="Nakayama K."/>
        </authorList>
    </citation>
    <scope>NUCLEOTIDE SEQUENCE</scope>
</reference>
<keyword evidence="3" id="KW-1185">Reference proteome</keyword>
<accession>A0ABQ5EQC8</accession>
<evidence type="ECO:0000256" key="1">
    <source>
        <dbReference type="SAM" id="MobiDB-lite"/>
    </source>
</evidence>
<organism evidence="2 3">
    <name type="scientific">Tanacetum coccineum</name>
    <dbReference type="NCBI Taxonomy" id="301880"/>
    <lineage>
        <taxon>Eukaryota</taxon>
        <taxon>Viridiplantae</taxon>
        <taxon>Streptophyta</taxon>
        <taxon>Embryophyta</taxon>
        <taxon>Tracheophyta</taxon>
        <taxon>Spermatophyta</taxon>
        <taxon>Magnoliopsida</taxon>
        <taxon>eudicotyledons</taxon>
        <taxon>Gunneridae</taxon>
        <taxon>Pentapetalae</taxon>
        <taxon>asterids</taxon>
        <taxon>campanulids</taxon>
        <taxon>Asterales</taxon>
        <taxon>Asteraceae</taxon>
        <taxon>Asteroideae</taxon>
        <taxon>Anthemideae</taxon>
        <taxon>Anthemidinae</taxon>
        <taxon>Tanacetum</taxon>
    </lineage>
</organism>
<feature type="region of interest" description="Disordered" evidence="1">
    <location>
        <begin position="230"/>
        <end position="296"/>
    </location>
</feature>
<name>A0ABQ5EQC8_9ASTR</name>
<feature type="region of interest" description="Disordered" evidence="1">
    <location>
        <begin position="414"/>
        <end position="449"/>
    </location>
</feature>
<evidence type="ECO:0000313" key="3">
    <source>
        <dbReference type="Proteomes" id="UP001151760"/>
    </source>
</evidence>
<feature type="compositionally biased region" description="Polar residues" evidence="1">
    <location>
        <begin position="1"/>
        <end position="14"/>
    </location>
</feature>
<dbReference type="Proteomes" id="UP001151760">
    <property type="component" value="Unassembled WGS sequence"/>
</dbReference>
<feature type="compositionally biased region" description="Basic and acidic residues" evidence="1">
    <location>
        <begin position="275"/>
        <end position="290"/>
    </location>
</feature>
<feature type="compositionally biased region" description="Basic and acidic residues" evidence="1">
    <location>
        <begin position="425"/>
        <end position="440"/>
    </location>
</feature>
<feature type="compositionally biased region" description="Basic and acidic residues" evidence="1">
    <location>
        <begin position="469"/>
        <end position="482"/>
    </location>
</feature>
<feature type="region of interest" description="Disordered" evidence="1">
    <location>
        <begin position="1"/>
        <end position="23"/>
    </location>
</feature>
<feature type="region of interest" description="Disordered" evidence="1">
    <location>
        <begin position="469"/>
        <end position="491"/>
    </location>
</feature>
<reference evidence="2" key="1">
    <citation type="journal article" date="2022" name="Int. J. Mol. Sci.">
        <title>Draft Genome of Tanacetum Coccineum: Genomic Comparison of Closely Related Tanacetum-Family Plants.</title>
        <authorList>
            <person name="Yamashiro T."/>
            <person name="Shiraishi A."/>
            <person name="Nakayama K."/>
            <person name="Satake H."/>
        </authorList>
    </citation>
    <scope>NUCLEOTIDE SEQUENCE</scope>
</reference>